<sequence>MTSDSSRVLCEETQSQSAPIASNLDIIRPPQVAAIAVDYILYINLKRHGHLSMLEGLSPVKWEKIVPNPRPAPLEVNLVSFTWPRFQTKVIIHLANKSSDLRRFLFDCLAAGQLVWFGTIKNHTDYGIAVKITGPTDFLDFLNAAYEAHPAMVAVRATMDNPTRKAYEEALRAQIAHHHQVSEVIKRIERLATSTSPTGISIVHPDNHQLAMQVLTNHLVEWAEAVIQNTPGVCPRIPPQGDNFFWIDNSRKRPTPNTSGGPPIKRNTGPNYTTPPNHVVPNGSGTLTGTNSDNEDDIEIIPILSNSTNNPVSAVNPITTIDPASPELECHHMETYLIFRTTIN</sequence>
<feature type="compositionally biased region" description="Polar residues" evidence="1">
    <location>
        <begin position="283"/>
        <end position="292"/>
    </location>
</feature>
<name>A0A5B0PE61_PUCGR</name>
<reference evidence="2 3" key="1">
    <citation type="submission" date="2019-05" db="EMBL/GenBank/DDBJ databases">
        <title>Emergence of the Ug99 lineage of the wheat stem rust pathogen through somatic hybridization.</title>
        <authorList>
            <person name="Li F."/>
            <person name="Upadhyaya N.M."/>
            <person name="Sperschneider J."/>
            <person name="Matny O."/>
            <person name="Nguyen-Phuc H."/>
            <person name="Mago R."/>
            <person name="Raley C."/>
            <person name="Miller M.E."/>
            <person name="Silverstein K.A.T."/>
            <person name="Henningsen E."/>
            <person name="Hirsch C.D."/>
            <person name="Visser B."/>
            <person name="Pretorius Z.A."/>
            <person name="Steffenson B.J."/>
            <person name="Schwessinger B."/>
            <person name="Dodds P.N."/>
            <person name="Figueroa M."/>
        </authorList>
    </citation>
    <scope>NUCLEOTIDE SEQUENCE [LARGE SCALE GENOMIC DNA]</scope>
    <source>
        <strain evidence="2 3">Ug99</strain>
    </source>
</reference>
<dbReference type="Proteomes" id="UP000325313">
    <property type="component" value="Unassembled WGS sequence"/>
</dbReference>
<gene>
    <name evidence="2" type="ORF">PGTUg99_007238</name>
</gene>
<dbReference type="EMBL" id="VDEP01000344">
    <property type="protein sequence ID" value="KAA1098960.1"/>
    <property type="molecule type" value="Genomic_DNA"/>
</dbReference>
<evidence type="ECO:0000313" key="2">
    <source>
        <dbReference type="EMBL" id="KAA1098960.1"/>
    </source>
</evidence>
<organism evidence="2 3">
    <name type="scientific">Puccinia graminis f. sp. tritici</name>
    <dbReference type="NCBI Taxonomy" id="56615"/>
    <lineage>
        <taxon>Eukaryota</taxon>
        <taxon>Fungi</taxon>
        <taxon>Dikarya</taxon>
        <taxon>Basidiomycota</taxon>
        <taxon>Pucciniomycotina</taxon>
        <taxon>Pucciniomycetes</taxon>
        <taxon>Pucciniales</taxon>
        <taxon>Pucciniaceae</taxon>
        <taxon>Puccinia</taxon>
    </lineage>
</organism>
<feature type="region of interest" description="Disordered" evidence="1">
    <location>
        <begin position="247"/>
        <end position="294"/>
    </location>
</feature>
<evidence type="ECO:0000256" key="1">
    <source>
        <dbReference type="SAM" id="MobiDB-lite"/>
    </source>
</evidence>
<evidence type="ECO:0000313" key="3">
    <source>
        <dbReference type="Proteomes" id="UP000325313"/>
    </source>
</evidence>
<protein>
    <submittedName>
        <fullName evidence="2">Uncharacterized protein</fullName>
    </submittedName>
</protein>
<proteinExistence type="predicted"/>
<comment type="caution">
    <text evidence="2">The sequence shown here is derived from an EMBL/GenBank/DDBJ whole genome shotgun (WGS) entry which is preliminary data.</text>
</comment>
<dbReference type="AlphaFoldDB" id="A0A5B0PE61"/>
<accession>A0A5B0PE61</accession>